<evidence type="ECO:0000256" key="1">
    <source>
        <dbReference type="ARBA" id="ARBA00022603"/>
    </source>
</evidence>
<dbReference type="PROSITE" id="PS51143">
    <property type="entry name" value="MT_A70"/>
    <property type="match status" value="1"/>
</dbReference>
<dbReference type="InterPro" id="IPR007757">
    <property type="entry name" value="MT-A70-like"/>
</dbReference>
<evidence type="ECO:0000256" key="2">
    <source>
        <dbReference type="ARBA" id="ARBA00022679"/>
    </source>
</evidence>
<dbReference type="GO" id="GO:0008168">
    <property type="term" value="F:methyltransferase activity"/>
    <property type="evidence" value="ECO:0007669"/>
    <property type="project" value="UniProtKB-KW"/>
</dbReference>
<dbReference type="InterPro" id="IPR029063">
    <property type="entry name" value="SAM-dependent_MTases_sf"/>
</dbReference>
<keyword evidence="2 4" id="KW-0808">Transferase</keyword>
<dbReference type="SUPFAM" id="SSF53335">
    <property type="entry name" value="S-adenosyl-L-methionine-dependent methyltransferases"/>
    <property type="match status" value="1"/>
</dbReference>
<dbReference type="PANTHER" id="PTHR12829:SF7">
    <property type="entry name" value="N6-ADENOSINE-METHYLTRANSFERASE CATALYTIC SUBUNIT"/>
    <property type="match status" value="1"/>
</dbReference>
<dbReference type="AlphaFoldDB" id="A0A7K4MYP6"/>
<dbReference type="GO" id="GO:0032259">
    <property type="term" value="P:methylation"/>
    <property type="evidence" value="ECO:0007669"/>
    <property type="project" value="UniProtKB-KW"/>
</dbReference>
<gene>
    <name evidence="4" type="ORF">HX858_09495</name>
</gene>
<reference evidence="4 5" key="1">
    <citation type="journal article" date="2019" name="Environ. Microbiol.">
        <title>Genomics insights into ecotype formation of ammonia-oxidizing archaea in the deep ocean.</title>
        <authorList>
            <person name="Wang Y."/>
            <person name="Huang J.M."/>
            <person name="Cui G.J."/>
            <person name="Nunoura T."/>
            <person name="Takaki Y."/>
            <person name="Li W.L."/>
            <person name="Li J."/>
            <person name="Gao Z.M."/>
            <person name="Takai K."/>
            <person name="Zhang A.Q."/>
            <person name="Stepanauskas R."/>
        </authorList>
    </citation>
    <scope>NUCLEOTIDE SEQUENCE [LARGE SCALE GENOMIC DNA]</scope>
    <source>
        <strain evidence="4 5">L15a</strain>
    </source>
</reference>
<dbReference type="Pfam" id="PF05063">
    <property type="entry name" value="MT-A70"/>
    <property type="match status" value="1"/>
</dbReference>
<evidence type="ECO:0000256" key="3">
    <source>
        <dbReference type="ARBA" id="ARBA00022691"/>
    </source>
</evidence>
<dbReference type="GO" id="GO:0003676">
    <property type="term" value="F:nucleic acid binding"/>
    <property type="evidence" value="ECO:0007669"/>
    <property type="project" value="InterPro"/>
</dbReference>
<dbReference type="EMBL" id="JACATH010000032">
    <property type="protein sequence ID" value="NWJ57961.1"/>
    <property type="molecule type" value="Genomic_DNA"/>
</dbReference>
<dbReference type="Proteomes" id="UP000575480">
    <property type="component" value="Unassembled WGS sequence"/>
</dbReference>
<keyword evidence="3" id="KW-0949">S-adenosyl-L-methionine</keyword>
<keyword evidence="1 4" id="KW-0489">Methyltransferase</keyword>
<evidence type="ECO:0000313" key="4">
    <source>
        <dbReference type="EMBL" id="NWJ57961.1"/>
    </source>
</evidence>
<proteinExistence type="predicted"/>
<organism evidence="4 5">
    <name type="scientific">Marine Group I thaumarchaeote</name>
    <dbReference type="NCBI Taxonomy" id="2511932"/>
    <lineage>
        <taxon>Archaea</taxon>
        <taxon>Nitrososphaerota</taxon>
        <taxon>Marine Group I</taxon>
    </lineage>
</organism>
<dbReference type="PANTHER" id="PTHR12829">
    <property type="entry name" value="N6-ADENOSINE-METHYLTRANSFERASE"/>
    <property type="match status" value="1"/>
</dbReference>
<dbReference type="InterPro" id="IPR002052">
    <property type="entry name" value="DNA_methylase_N6_adenine_CS"/>
</dbReference>
<accession>A0A7K4MYP6</accession>
<protein>
    <submittedName>
        <fullName evidence="4">DNA methyltransferase</fullName>
    </submittedName>
</protein>
<comment type="caution">
    <text evidence="4">The sequence shown here is derived from an EMBL/GenBank/DDBJ whole genome shotgun (WGS) entry which is preliminary data.</text>
</comment>
<sequence>MNLKEILIVLLNKKYKTIYADPPWYFQSYSKKGEGRNATKHYGCMSLSDICNLPISTISDENCVLLMWVVDPVLEQAFRVIDSWGFVYKTVGFTWAKTNQKSLGFSTGLGYWTRSNPEMCLLSTKGNPKRISKSVKQLVVSSRREHSRKPDEMHTYIEQLLEGPYIELFARSTKEGWDSWGNEITKFNKEAGVGTQGGFINLSALD</sequence>
<dbReference type="PROSITE" id="PS00092">
    <property type="entry name" value="N6_MTASE"/>
    <property type="match status" value="1"/>
</dbReference>
<name>A0A7K4MYP6_9ARCH</name>
<evidence type="ECO:0000313" key="5">
    <source>
        <dbReference type="Proteomes" id="UP000575480"/>
    </source>
</evidence>